<dbReference type="Proteomes" id="UP001500542">
    <property type="component" value="Unassembled WGS sequence"/>
</dbReference>
<evidence type="ECO:0000313" key="4">
    <source>
        <dbReference type="EMBL" id="GAA0950986.1"/>
    </source>
</evidence>
<dbReference type="EMBL" id="BAAAHK010000013">
    <property type="protein sequence ID" value="GAA0950986.1"/>
    <property type="molecule type" value="Genomic_DNA"/>
</dbReference>
<keyword evidence="5" id="KW-1185">Reference proteome</keyword>
<keyword evidence="2" id="KW-0472">Membrane</keyword>
<keyword evidence="2" id="KW-1133">Transmembrane helix</keyword>
<gene>
    <name evidence="4" type="ORF">GCM10009554_51740</name>
</gene>
<keyword evidence="2" id="KW-0812">Transmembrane</keyword>
<proteinExistence type="predicted"/>
<sequence length="204" mass="21677">MLLAVIAGCEIGFWVLLAAGMTSRYLLRLPRLGMVLLAMVPLVDVVMLVASVIDIRSGGEPAFKHSLAAIFIGVSVGFGHRSLKWADGWAAYKFAGGPRPLKPKKGTREKARHERSGWYHHLLAYVVGVGVMIALGLLSGKGFDALLGPAWTWTIVLVIDGFVSFSYSGATSPSDPPASRTLPPCESKDGSGPESRHSSSSSVS</sequence>
<dbReference type="Pfam" id="PF13239">
    <property type="entry name" value="2TM"/>
    <property type="match status" value="1"/>
</dbReference>
<feature type="transmembrane region" description="Helical" evidence="2">
    <location>
        <begin position="34"/>
        <end position="55"/>
    </location>
</feature>
<evidence type="ECO:0000313" key="5">
    <source>
        <dbReference type="Proteomes" id="UP001500542"/>
    </source>
</evidence>
<feature type="domain" description="2TM" evidence="3">
    <location>
        <begin position="110"/>
        <end position="167"/>
    </location>
</feature>
<dbReference type="RefSeq" id="WP_343975253.1">
    <property type="nucleotide sequence ID" value="NZ_BAAAHK010000013.1"/>
</dbReference>
<feature type="region of interest" description="Disordered" evidence="1">
    <location>
        <begin position="170"/>
        <end position="204"/>
    </location>
</feature>
<feature type="compositionally biased region" description="Basic and acidic residues" evidence="1">
    <location>
        <begin position="186"/>
        <end position="197"/>
    </location>
</feature>
<name>A0ABN1R2I6_9ACTN</name>
<organism evidence="4 5">
    <name type="scientific">Kribbella koreensis</name>
    <dbReference type="NCBI Taxonomy" id="57909"/>
    <lineage>
        <taxon>Bacteria</taxon>
        <taxon>Bacillati</taxon>
        <taxon>Actinomycetota</taxon>
        <taxon>Actinomycetes</taxon>
        <taxon>Propionibacteriales</taxon>
        <taxon>Kribbellaceae</taxon>
        <taxon>Kribbella</taxon>
    </lineage>
</organism>
<comment type="caution">
    <text evidence="4">The sequence shown here is derived from an EMBL/GenBank/DDBJ whole genome shotgun (WGS) entry which is preliminary data.</text>
</comment>
<dbReference type="InterPro" id="IPR025698">
    <property type="entry name" value="2TM_dom"/>
</dbReference>
<evidence type="ECO:0000256" key="2">
    <source>
        <dbReference type="SAM" id="Phobius"/>
    </source>
</evidence>
<protein>
    <recommendedName>
        <fullName evidence="3">2TM domain-containing protein</fullName>
    </recommendedName>
</protein>
<evidence type="ECO:0000259" key="3">
    <source>
        <dbReference type="Pfam" id="PF13239"/>
    </source>
</evidence>
<accession>A0ABN1R2I6</accession>
<feature type="transmembrane region" description="Helical" evidence="2">
    <location>
        <begin position="150"/>
        <end position="170"/>
    </location>
</feature>
<evidence type="ECO:0000256" key="1">
    <source>
        <dbReference type="SAM" id="MobiDB-lite"/>
    </source>
</evidence>
<reference evidence="4 5" key="1">
    <citation type="journal article" date="2019" name="Int. J. Syst. Evol. Microbiol.">
        <title>The Global Catalogue of Microorganisms (GCM) 10K type strain sequencing project: providing services to taxonomists for standard genome sequencing and annotation.</title>
        <authorList>
            <consortium name="The Broad Institute Genomics Platform"/>
            <consortium name="The Broad Institute Genome Sequencing Center for Infectious Disease"/>
            <person name="Wu L."/>
            <person name="Ma J."/>
        </authorList>
    </citation>
    <scope>NUCLEOTIDE SEQUENCE [LARGE SCALE GENOMIC DNA]</scope>
    <source>
        <strain evidence="4 5">JCM 10977</strain>
    </source>
</reference>
<feature type="transmembrane region" description="Helical" evidence="2">
    <location>
        <begin position="118"/>
        <end position="138"/>
    </location>
</feature>